<evidence type="ECO:0000256" key="2">
    <source>
        <dbReference type="ARBA" id="ARBA00001947"/>
    </source>
</evidence>
<dbReference type="GO" id="GO:0046872">
    <property type="term" value="F:metal ion binding"/>
    <property type="evidence" value="ECO:0007669"/>
    <property type="project" value="UniProtKB-KW"/>
</dbReference>
<comment type="similarity">
    <text evidence="12">Belongs to the peptidase M20C family.</text>
</comment>
<keyword evidence="6" id="KW-0862">Zinc</keyword>
<dbReference type="Pfam" id="PF01546">
    <property type="entry name" value="Peptidase_M20"/>
    <property type="match status" value="1"/>
</dbReference>
<evidence type="ECO:0000256" key="12">
    <source>
        <dbReference type="ARBA" id="ARBA00061423"/>
    </source>
</evidence>
<comment type="caution">
    <text evidence="18">The sequence shown here is derived from an EMBL/GenBank/DDBJ whole genome shotgun (WGS) entry which is preliminary data.</text>
</comment>
<evidence type="ECO:0000256" key="8">
    <source>
        <dbReference type="ARBA" id="ARBA00023285"/>
    </source>
</evidence>
<dbReference type="EMBL" id="DSDK01000579">
    <property type="protein sequence ID" value="HDR52048.1"/>
    <property type="molecule type" value="Genomic_DNA"/>
</dbReference>
<evidence type="ECO:0000256" key="15">
    <source>
        <dbReference type="ARBA" id="ARBA00076004"/>
    </source>
</evidence>
<protein>
    <recommendedName>
        <fullName evidence="13">Cytosol non-specific dipeptidase</fullName>
        <ecNumber evidence="10">3.4.13.18</ecNumber>
    </recommendedName>
    <alternativeName>
        <fullName evidence="16">Aminoacyl-histidine dipeptidase</fullName>
    </alternativeName>
    <alternativeName>
        <fullName evidence="15">Beta-alanyl-histidine dipeptidase</fullName>
    </alternativeName>
    <alternativeName>
        <fullName evidence="14">Carnosinase</fullName>
    </alternativeName>
    <alternativeName>
        <fullName evidence="11">Peptidase D</fullName>
    </alternativeName>
    <alternativeName>
        <fullName evidence="17">Xaa-His dipeptidase</fullName>
    </alternativeName>
</protein>
<dbReference type="GO" id="GO:0070573">
    <property type="term" value="F:metallodipeptidase activity"/>
    <property type="evidence" value="ECO:0007669"/>
    <property type="project" value="TreeGrafter"/>
</dbReference>
<feature type="non-terminal residue" evidence="18">
    <location>
        <position position="205"/>
    </location>
</feature>
<dbReference type="EC" id="3.4.13.18" evidence="10"/>
<evidence type="ECO:0000256" key="17">
    <source>
        <dbReference type="ARBA" id="ARBA00078074"/>
    </source>
</evidence>
<proteinExistence type="inferred from homology"/>
<evidence type="ECO:0000256" key="4">
    <source>
        <dbReference type="ARBA" id="ARBA00022723"/>
    </source>
</evidence>
<comment type="cofactor">
    <cofactor evidence="2">
        <name>Zn(2+)</name>
        <dbReference type="ChEBI" id="CHEBI:29105"/>
    </cofactor>
</comment>
<dbReference type="PANTHER" id="PTHR43501">
    <property type="entry name" value="CYTOSOL NON-SPECIFIC DIPEPTIDASE"/>
    <property type="match status" value="1"/>
</dbReference>
<dbReference type="Proteomes" id="UP000886047">
    <property type="component" value="Unassembled WGS sequence"/>
</dbReference>
<keyword evidence="3" id="KW-0645">Protease</keyword>
<dbReference type="SUPFAM" id="SSF53187">
    <property type="entry name" value="Zn-dependent exopeptidases"/>
    <property type="match status" value="1"/>
</dbReference>
<evidence type="ECO:0000256" key="13">
    <source>
        <dbReference type="ARBA" id="ARBA00071271"/>
    </source>
</evidence>
<name>A0A831LLX8_9BACT</name>
<accession>A0A831LLX8</accession>
<evidence type="ECO:0000256" key="9">
    <source>
        <dbReference type="ARBA" id="ARBA00036421"/>
    </source>
</evidence>
<dbReference type="PRINTS" id="PR00934">
    <property type="entry name" value="XHISDIPTASE"/>
</dbReference>
<evidence type="ECO:0000313" key="18">
    <source>
        <dbReference type="EMBL" id="HDR52048.1"/>
    </source>
</evidence>
<evidence type="ECO:0000256" key="5">
    <source>
        <dbReference type="ARBA" id="ARBA00022801"/>
    </source>
</evidence>
<evidence type="ECO:0000256" key="3">
    <source>
        <dbReference type="ARBA" id="ARBA00022670"/>
    </source>
</evidence>
<evidence type="ECO:0000256" key="1">
    <source>
        <dbReference type="ARBA" id="ARBA00001941"/>
    </source>
</evidence>
<dbReference type="FunFam" id="3.40.630.10:FF:000015">
    <property type="entry name" value="Aminoacyl-histidine dipeptidase PepD"/>
    <property type="match status" value="1"/>
</dbReference>
<dbReference type="PANTHER" id="PTHR43501:SF1">
    <property type="entry name" value="CYTOSOL NON-SPECIFIC DIPEPTIDASE"/>
    <property type="match status" value="1"/>
</dbReference>
<evidence type="ECO:0000256" key="14">
    <source>
        <dbReference type="ARBA" id="ARBA00075285"/>
    </source>
</evidence>
<keyword evidence="8" id="KW-0170">Cobalt</keyword>
<reference evidence="18" key="1">
    <citation type="journal article" date="2020" name="mSystems">
        <title>Genome- and Community-Level Interaction Insights into Carbon Utilization and Element Cycling Functions of Hydrothermarchaeota in Hydrothermal Sediment.</title>
        <authorList>
            <person name="Zhou Z."/>
            <person name="Liu Y."/>
            <person name="Xu W."/>
            <person name="Pan J."/>
            <person name="Luo Z.H."/>
            <person name="Li M."/>
        </authorList>
    </citation>
    <scope>NUCLEOTIDE SEQUENCE [LARGE SCALE GENOMIC DNA]</scope>
    <source>
        <strain evidence="18">SpSt-1217</strain>
    </source>
</reference>
<dbReference type="Gene3D" id="3.40.630.10">
    <property type="entry name" value="Zn peptidases"/>
    <property type="match status" value="1"/>
</dbReference>
<gene>
    <name evidence="18" type="ORF">ENN90_10605</name>
</gene>
<dbReference type="InterPro" id="IPR002933">
    <property type="entry name" value="Peptidase_M20"/>
</dbReference>
<keyword evidence="5" id="KW-0378">Hydrolase</keyword>
<evidence type="ECO:0000256" key="10">
    <source>
        <dbReference type="ARBA" id="ARBA00038976"/>
    </source>
</evidence>
<evidence type="ECO:0000256" key="7">
    <source>
        <dbReference type="ARBA" id="ARBA00023049"/>
    </source>
</evidence>
<dbReference type="GO" id="GO:0006508">
    <property type="term" value="P:proteolysis"/>
    <property type="evidence" value="ECO:0007669"/>
    <property type="project" value="UniProtKB-KW"/>
</dbReference>
<comment type="cofactor">
    <cofactor evidence="1">
        <name>Co(2+)</name>
        <dbReference type="ChEBI" id="CHEBI:48828"/>
    </cofactor>
</comment>
<evidence type="ECO:0000256" key="6">
    <source>
        <dbReference type="ARBA" id="ARBA00022833"/>
    </source>
</evidence>
<comment type="catalytic activity">
    <reaction evidence="9">
        <text>Hydrolysis of dipeptides, preferentially hydrophobic dipeptides including prolyl amino acids.</text>
        <dbReference type="EC" id="3.4.13.18"/>
    </reaction>
</comment>
<dbReference type="InterPro" id="IPR001160">
    <property type="entry name" value="Peptidase_M20C"/>
</dbReference>
<dbReference type="AlphaFoldDB" id="A0A831LLX8"/>
<keyword evidence="4" id="KW-0479">Metal-binding</keyword>
<evidence type="ECO:0000256" key="11">
    <source>
        <dbReference type="ARBA" id="ARBA00044252"/>
    </source>
</evidence>
<organism evidence="18">
    <name type="scientific">Mariniphaga anaerophila</name>
    <dbReference type="NCBI Taxonomy" id="1484053"/>
    <lineage>
        <taxon>Bacteria</taxon>
        <taxon>Pseudomonadati</taxon>
        <taxon>Bacteroidota</taxon>
        <taxon>Bacteroidia</taxon>
        <taxon>Marinilabiliales</taxon>
        <taxon>Prolixibacteraceae</taxon>
        <taxon>Mariniphaga</taxon>
    </lineage>
</organism>
<evidence type="ECO:0000256" key="16">
    <source>
        <dbReference type="ARBA" id="ARBA00077688"/>
    </source>
</evidence>
<dbReference type="GO" id="GO:0005829">
    <property type="term" value="C:cytosol"/>
    <property type="evidence" value="ECO:0007669"/>
    <property type="project" value="TreeGrafter"/>
</dbReference>
<sequence>MKNIKDIQPTEVWGIFDQMLAIPRPSKHEDKIQEWAVNFGKNLGLETIKDEAGNVIIRKPATPGMENRKGVILQGHLDMVPQKNSDKKHDFAADPIEAFVDGEWVTANGTTLGADNGIGVSSALAVLASNHLKHGPVEVLLTATEETGMDGANGLKAGVLQGDILINTDSEDEGELYVGCAGGEDVNILFNYEEVELPGGFIAFD</sequence>
<keyword evidence="7" id="KW-0482">Metalloprotease</keyword>